<reference evidence="1 2" key="1">
    <citation type="submission" date="2022-04" db="EMBL/GenBank/DDBJ databases">
        <title>Spirosoma sp. strain RP8 genome sequencing and assembly.</title>
        <authorList>
            <person name="Jung Y."/>
        </authorList>
    </citation>
    <scope>NUCLEOTIDE SEQUENCE [LARGE SCALE GENOMIC DNA]</scope>
    <source>
        <strain evidence="1 2">RP8</strain>
    </source>
</reference>
<organism evidence="1 2">
    <name type="scientific">Spirosoma liriopis</name>
    <dbReference type="NCBI Taxonomy" id="2937440"/>
    <lineage>
        <taxon>Bacteria</taxon>
        <taxon>Pseudomonadati</taxon>
        <taxon>Bacteroidota</taxon>
        <taxon>Cytophagia</taxon>
        <taxon>Cytophagales</taxon>
        <taxon>Cytophagaceae</taxon>
        <taxon>Spirosoma</taxon>
    </lineage>
</organism>
<sequence length="448" mass="51529">MLKTLFEIEQWLVNTTNGIREVMHGIEPRLLEFESILEDYTQKTQTLSTQLQLFRNKELIENLKTELREAYLTHDKLDRINACVIKLNDNFREFWEEGAEFEEFYGNWPLRDDANTEALFDNLGEIRSFFKHETWDADPFNYNPTLESVLAEYAHYYVDENAYIKPAAKVEAALSAVNYQANIGLSRDVQDLYKEVAAHINRLPEKLDSLHLQTFYADESFECAITSLSAEFDSYFLEDSDLDLLKNEAVNNLRRIERDGSEFTYLKELDSLFADVQSLRSKINEDKWSSYFNKKYNDQHQEISRLIKSVTGCVSMLYRACNDTSSAVSNSLFIQERPAQFPHITSARSVESTSATSKAKLVWNCKPAVAGYIISELIRAGYIDPPIANGDLNYAELGRICSQLFEFKKHKPSAEGWRKLLNADVAGSNALPDYKRAKLKLPDIDQLT</sequence>
<gene>
    <name evidence="1" type="ORF">M0L20_14850</name>
</gene>
<dbReference type="Proteomes" id="UP001202180">
    <property type="component" value="Unassembled WGS sequence"/>
</dbReference>
<accession>A0ABT0HLU7</accession>
<evidence type="ECO:0000313" key="1">
    <source>
        <dbReference type="EMBL" id="MCK8493146.1"/>
    </source>
</evidence>
<dbReference type="RefSeq" id="WP_248477726.1">
    <property type="nucleotide sequence ID" value="NZ_JALPRF010000002.1"/>
</dbReference>
<keyword evidence="2" id="KW-1185">Reference proteome</keyword>
<protein>
    <submittedName>
        <fullName evidence="1">Uncharacterized protein</fullName>
    </submittedName>
</protein>
<comment type="caution">
    <text evidence="1">The sequence shown here is derived from an EMBL/GenBank/DDBJ whole genome shotgun (WGS) entry which is preliminary data.</text>
</comment>
<evidence type="ECO:0000313" key="2">
    <source>
        <dbReference type="Proteomes" id="UP001202180"/>
    </source>
</evidence>
<name>A0ABT0HLU7_9BACT</name>
<dbReference type="EMBL" id="JALPRF010000002">
    <property type="protein sequence ID" value="MCK8493146.1"/>
    <property type="molecule type" value="Genomic_DNA"/>
</dbReference>
<proteinExistence type="predicted"/>